<sequence length="444" mass="47468">MRVLPDAVCWHEGMQLLPQHFQLQGLRAEVLSARLAHAANPWFWGLEHLELDPSALSTGVVRILALEAILPDGLPVSLGQGGTLVFDATAAIAASPDASITLYLALSPLARGGQVLPLKGRLQSLSGPAVPDLASGENPEPVVVWRPALRLVTEAQRADSVCLPLLRVGKDAGGFVGLPYVAPTPRIAPASMLGQALVALCAHAREKCVFLAGRLRQAQQAENTEDSQEIRRQLAALWARLPELEAVLYSGTASPAQLHGLLCGMAGSWSVLDPLGGVPAFPTFDFNELLRTFNPVIEWLEVTLGRVRAGYRSLAFERLGNDFALALPDLRSAVQRLVIGLRMPPGCGEEQAHEWLSRCIVASEASLAILGRQRMSGLEHLPMSRAEQIAYSVGEDTHLFVVQAEGDWFDPAQRLCLRAAAAGNGSGGSPWQVVLFIVDGASGA</sequence>
<dbReference type="NCBIfam" id="TIGR03353">
    <property type="entry name" value="VI_chp_4"/>
    <property type="match status" value="1"/>
</dbReference>
<dbReference type="Pfam" id="PF05936">
    <property type="entry name" value="T6SS_VasE"/>
    <property type="match status" value="1"/>
</dbReference>
<reference evidence="1 2" key="1">
    <citation type="submission" date="2019-05" db="EMBL/GenBank/DDBJ databases">
        <authorList>
            <person name="Moore K."/>
            <person name="O'Neill P."/>
            <person name="Farbos A."/>
            <person name="Studholme D.J."/>
        </authorList>
    </citation>
    <scope>NUCLEOTIDE SEQUENCE [LARGE SCALE GENOMIC DNA]</scope>
    <source>
        <strain evidence="1 2">DSM 9128</strain>
    </source>
</reference>
<dbReference type="RefSeq" id="WP_138214553.1">
    <property type="nucleotide sequence ID" value="NZ_VASG01000004.1"/>
</dbReference>
<protein>
    <submittedName>
        <fullName evidence="1">Type VI secretion system baseplate subunit TssK</fullName>
    </submittedName>
</protein>
<dbReference type="PANTHER" id="PTHR35566">
    <property type="entry name" value="BLR3599 PROTEIN"/>
    <property type="match status" value="1"/>
</dbReference>
<name>A0A5R9A4E3_PSENT</name>
<dbReference type="AlphaFoldDB" id="A0A5R9A4E3"/>
<comment type="caution">
    <text evidence="1">The sequence shown here is derived from an EMBL/GenBank/DDBJ whole genome shotgun (WGS) entry which is preliminary data.</text>
</comment>
<dbReference type="Proteomes" id="UP000307510">
    <property type="component" value="Unassembled WGS sequence"/>
</dbReference>
<proteinExistence type="predicted"/>
<dbReference type="EMBL" id="VASG01000004">
    <property type="protein sequence ID" value="TLP73579.1"/>
    <property type="molecule type" value="Genomic_DNA"/>
</dbReference>
<organism evidence="1 2">
    <name type="scientific">Pseudomonas nitroreducens</name>
    <dbReference type="NCBI Taxonomy" id="46680"/>
    <lineage>
        <taxon>Bacteria</taxon>
        <taxon>Pseudomonadati</taxon>
        <taxon>Pseudomonadota</taxon>
        <taxon>Gammaproteobacteria</taxon>
        <taxon>Pseudomonadales</taxon>
        <taxon>Pseudomonadaceae</taxon>
        <taxon>Pseudomonas</taxon>
    </lineage>
</organism>
<reference evidence="2" key="2">
    <citation type="submission" date="2019-06" db="EMBL/GenBank/DDBJ databases">
        <title>AzeR, a transcriptional regulator that responds to azelaic acid in Pseudomonas nitroreducens.</title>
        <authorList>
            <person name="Bez C."/>
            <person name="Javvadi S.G."/>
            <person name="Bertani I."/>
            <person name="Devescovi G."/>
            <person name="Studholme D.J."/>
            <person name="Geller A."/>
            <person name="Levy A."/>
            <person name="Venturi V."/>
        </authorList>
    </citation>
    <scope>NUCLEOTIDE SEQUENCE [LARGE SCALE GENOMIC DNA]</scope>
    <source>
        <strain evidence="2">DSM 9128</strain>
    </source>
</reference>
<dbReference type="PANTHER" id="PTHR35566:SF1">
    <property type="entry name" value="TYPE VI SECRETION SYSTEM BASEPLATE COMPONENT TSSK1"/>
    <property type="match status" value="1"/>
</dbReference>
<accession>A0A5R9A4E3</accession>
<evidence type="ECO:0000313" key="1">
    <source>
        <dbReference type="EMBL" id="TLP73579.1"/>
    </source>
</evidence>
<dbReference type="InterPro" id="IPR010263">
    <property type="entry name" value="T6SS_TssK"/>
</dbReference>
<gene>
    <name evidence="1" type="primary">tssK</name>
    <name evidence="1" type="ORF">FEA48_15160</name>
</gene>
<evidence type="ECO:0000313" key="2">
    <source>
        <dbReference type="Proteomes" id="UP000307510"/>
    </source>
</evidence>